<comment type="caution">
    <text evidence="1">The sequence shown here is derived from an EMBL/GenBank/DDBJ whole genome shotgun (WGS) entry which is preliminary data.</text>
</comment>
<proteinExistence type="predicted"/>
<dbReference type="Pfam" id="PF18845">
    <property type="entry name" value="baeRF_family3"/>
    <property type="match status" value="1"/>
</dbReference>
<protein>
    <submittedName>
        <fullName evidence="1">Uncharacterized protein</fullName>
    </submittedName>
</protein>
<sequence length="373" mass="41664">MKTLDAELLNALTTSDAAPCLSIYLPLHSSVADSNLDALALKNSIKEIRSKTDGAHEPILDGLLHPVESLLNSKEFVREGDGTLAIFSSEKLFETIFLPISIPNVCYMDACFYVLPLFEFAKQNRTFQVLALGKNHVKLFEGNRYHFEEIALDTDIPTTMKAALGHDLTDNHLHAAAGGSAAIHGYMEITEERETDNTRFFRRIDQEIKERYSKQYKLPLYLASLPENQSLFQSLSRNECLQKEYLSLNAEHTDKTRLHQSALDLIDRQRQLALDNDVERLARAKAESLASEDVVDIAQHALDSRIASLFVTEGLNLAGTISLENRQINPDDSSLADIINRIALIAYRNGGQVHTLPQNNDVLSTGIASLNRF</sequence>
<dbReference type="EMBL" id="BNAF01000006">
    <property type="protein sequence ID" value="GHE35432.1"/>
    <property type="molecule type" value="Genomic_DNA"/>
</dbReference>
<gene>
    <name evidence="1" type="ORF">GCM10017764_18400</name>
</gene>
<organism evidence="1 2">
    <name type="scientific">Sphingobacterium griseoflavum</name>
    <dbReference type="NCBI Taxonomy" id="1474952"/>
    <lineage>
        <taxon>Bacteria</taxon>
        <taxon>Pseudomonadati</taxon>
        <taxon>Bacteroidota</taxon>
        <taxon>Sphingobacteriia</taxon>
        <taxon>Sphingobacteriales</taxon>
        <taxon>Sphingobacteriaceae</taxon>
        <taxon>Sphingobacterium</taxon>
    </lineage>
</organism>
<accession>A0ABQ3HYE7</accession>
<evidence type="ECO:0000313" key="2">
    <source>
        <dbReference type="Proteomes" id="UP000620550"/>
    </source>
</evidence>
<keyword evidence="2" id="KW-1185">Reference proteome</keyword>
<evidence type="ECO:0000313" key="1">
    <source>
        <dbReference type="EMBL" id="GHE35432.1"/>
    </source>
</evidence>
<dbReference type="RefSeq" id="WP_189626366.1">
    <property type="nucleotide sequence ID" value="NZ_BNAF01000006.1"/>
</dbReference>
<dbReference type="InterPro" id="IPR041289">
    <property type="entry name" value="Bact_RF_family3"/>
</dbReference>
<name>A0ABQ3HYE7_9SPHI</name>
<reference evidence="2" key="1">
    <citation type="journal article" date="2019" name="Int. J. Syst. Evol. Microbiol.">
        <title>The Global Catalogue of Microorganisms (GCM) 10K type strain sequencing project: providing services to taxonomists for standard genome sequencing and annotation.</title>
        <authorList>
            <consortium name="The Broad Institute Genomics Platform"/>
            <consortium name="The Broad Institute Genome Sequencing Center for Infectious Disease"/>
            <person name="Wu L."/>
            <person name="Ma J."/>
        </authorList>
    </citation>
    <scope>NUCLEOTIDE SEQUENCE [LARGE SCALE GENOMIC DNA]</scope>
    <source>
        <strain evidence="2">CGMCC 1.12966</strain>
    </source>
</reference>
<dbReference type="Proteomes" id="UP000620550">
    <property type="component" value="Unassembled WGS sequence"/>
</dbReference>